<evidence type="ECO:0000256" key="4">
    <source>
        <dbReference type="ARBA" id="ARBA00010662"/>
    </source>
</evidence>
<reference evidence="9 10" key="1">
    <citation type="submission" date="2016-12" db="EMBL/GenBank/DDBJ databases">
        <authorList>
            <person name="Song W.-J."/>
            <person name="Kurnit D.M."/>
        </authorList>
    </citation>
    <scope>NUCLEOTIDE SEQUENCE [LARGE SCALE GENOMIC DNA]</scope>
    <source>
        <strain evidence="9 10">175</strain>
    </source>
</reference>
<dbReference type="GO" id="GO:0005975">
    <property type="term" value="P:carbohydrate metabolic process"/>
    <property type="evidence" value="ECO:0007669"/>
    <property type="project" value="UniProtKB-UniRule"/>
</dbReference>
<comment type="pathway">
    <text evidence="3 7">Carbohydrate degradation; pentose phosphate pathway; D-ribulose 5-phosphate from D-glucose 6-phosphate (oxidative stage): step 2/3.</text>
</comment>
<dbReference type="Proteomes" id="UP000192923">
    <property type="component" value="Unassembled WGS sequence"/>
</dbReference>
<feature type="domain" description="Glucosamine/galactosamine-6-phosphate isomerase" evidence="8">
    <location>
        <begin position="11"/>
        <end position="225"/>
    </location>
</feature>
<comment type="function">
    <text evidence="2 7">Hydrolysis of 6-phosphogluconolactone to 6-phosphogluconate.</text>
</comment>
<dbReference type="GO" id="GO:0017057">
    <property type="term" value="F:6-phosphogluconolactonase activity"/>
    <property type="evidence" value="ECO:0007669"/>
    <property type="project" value="UniProtKB-UniRule"/>
</dbReference>
<comment type="similarity">
    <text evidence="4 7">Belongs to the glucosamine/galactosamine-6-phosphate isomerase family. 6-phosphogluconolactonase subfamily.</text>
</comment>
<gene>
    <name evidence="7" type="primary">pgl</name>
    <name evidence="9" type="ORF">SAMN02949497_1115</name>
</gene>
<sequence length="241" mass="25801">MSERELFIAGDADDLAREAAVRFLDAAQKSIAERGRCAVALSGGSTPKRLYRLLAQPPYLYAVEWSKVFMFFADERFVPHDDPDSTMLLARETLFDHVPLPPANLFPMPTVGLAPEQAAAEYAATLAEFFAAPLPRFDLILLGMGPDGHTASLFPGFPDYPGSVAAVHGSPKPPPTRLTLTLDAINQAERILFLVTGADKAETLRAVFADPAPTADSLPAARIKAAGTAWLVDPEAGSALI</sequence>
<dbReference type="Gene3D" id="3.40.50.1360">
    <property type="match status" value="1"/>
</dbReference>
<dbReference type="CDD" id="cd01400">
    <property type="entry name" value="6PGL"/>
    <property type="match status" value="1"/>
</dbReference>
<dbReference type="GO" id="GO:0006098">
    <property type="term" value="P:pentose-phosphate shunt"/>
    <property type="evidence" value="ECO:0007669"/>
    <property type="project" value="UniProtKB-UniPathway"/>
</dbReference>
<accession>A0A1Y6CZ28</accession>
<dbReference type="NCBIfam" id="TIGR01198">
    <property type="entry name" value="pgl"/>
    <property type="match status" value="1"/>
</dbReference>
<dbReference type="InterPro" id="IPR037171">
    <property type="entry name" value="NagB/RpiA_transferase-like"/>
</dbReference>
<evidence type="ECO:0000313" key="9">
    <source>
        <dbReference type="EMBL" id="SMF93823.1"/>
    </source>
</evidence>
<dbReference type="Pfam" id="PF01182">
    <property type="entry name" value="Glucosamine_iso"/>
    <property type="match status" value="1"/>
</dbReference>
<evidence type="ECO:0000256" key="2">
    <source>
        <dbReference type="ARBA" id="ARBA00002681"/>
    </source>
</evidence>
<dbReference type="EMBL" id="FXAM01000001">
    <property type="protein sequence ID" value="SMF93823.1"/>
    <property type="molecule type" value="Genomic_DNA"/>
</dbReference>
<evidence type="ECO:0000259" key="8">
    <source>
        <dbReference type="Pfam" id="PF01182"/>
    </source>
</evidence>
<keyword evidence="10" id="KW-1185">Reference proteome</keyword>
<dbReference type="UniPathway" id="UPA00115">
    <property type="reaction ID" value="UER00409"/>
</dbReference>
<keyword evidence="7" id="KW-0378">Hydrolase</keyword>
<dbReference type="OrthoDB" id="9810967at2"/>
<dbReference type="PANTHER" id="PTHR11054:SF0">
    <property type="entry name" value="6-PHOSPHOGLUCONOLACTONASE"/>
    <property type="match status" value="1"/>
</dbReference>
<dbReference type="SUPFAM" id="SSF100950">
    <property type="entry name" value="NagB/RpiA/CoA transferase-like"/>
    <property type="match status" value="1"/>
</dbReference>
<proteinExistence type="inferred from homology"/>
<evidence type="ECO:0000256" key="5">
    <source>
        <dbReference type="ARBA" id="ARBA00013198"/>
    </source>
</evidence>
<organism evidence="9 10">
    <name type="scientific">Methylomagnum ishizawai</name>
    <dbReference type="NCBI Taxonomy" id="1760988"/>
    <lineage>
        <taxon>Bacteria</taxon>
        <taxon>Pseudomonadati</taxon>
        <taxon>Pseudomonadota</taxon>
        <taxon>Gammaproteobacteria</taxon>
        <taxon>Methylococcales</taxon>
        <taxon>Methylococcaceae</taxon>
        <taxon>Methylomagnum</taxon>
    </lineage>
</organism>
<comment type="catalytic activity">
    <reaction evidence="1 7">
        <text>6-phospho-D-glucono-1,5-lactone + H2O = 6-phospho-D-gluconate + H(+)</text>
        <dbReference type="Rhea" id="RHEA:12556"/>
        <dbReference type="ChEBI" id="CHEBI:15377"/>
        <dbReference type="ChEBI" id="CHEBI:15378"/>
        <dbReference type="ChEBI" id="CHEBI:57955"/>
        <dbReference type="ChEBI" id="CHEBI:58759"/>
        <dbReference type="EC" id="3.1.1.31"/>
    </reaction>
</comment>
<protein>
    <recommendedName>
        <fullName evidence="6 7">6-phosphogluconolactonase</fullName>
        <shortName evidence="7">6PGL</shortName>
        <ecNumber evidence="5 7">3.1.1.31</ecNumber>
    </recommendedName>
</protein>
<evidence type="ECO:0000256" key="3">
    <source>
        <dbReference type="ARBA" id="ARBA00004961"/>
    </source>
</evidence>
<dbReference type="PANTHER" id="PTHR11054">
    <property type="entry name" value="6-PHOSPHOGLUCONOLACTONASE"/>
    <property type="match status" value="1"/>
</dbReference>
<dbReference type="RefSeq" id="WP_085210688.1">
    <property type="nucleotide sequence ID" value="NZ_FXAM01000001.1"/>
</dbReference>
<dbReference type="InterPro" id="IPR039104">
    <property type="entry name" value="6PGL"/>
</dbReference>
<dbReference type="InterPro" id="IPR006148">
    <property type="entry name" value="Glc/Gal-6P_isomerase"/>
</dbReference>
<evidence type="ECO:0000256" key="6">
    <source>
        <dbReference type="ARBA" id="ARBA00020337"/>
    </source>
</evidence>
<evidence type="ECO:0000256" key="7">
    <source>
        <dbReference type="RuleBase" id="RU365095"/>
    </source>
</evidence>
<dbReference type="InterPro" id="IPR005900">
    <property type="entry name" value="6-phosphogluconolactonase_DevB"/>
</dbReference>
<name>A0A1Y6CZ28_9GAMM</name>
<dbReference type="EC" id="3.1.1.31" evidence="5 7"/>
<evidence type="ECO:0000256" key="1">
    <source>
        <dbReference type="ARBA" id="ARBA00000832"/>
    </source>
</evidence>
<dbReference type="STRING" id="1760988.SAMN02949497_1115"/>
<dbReference type="AlphaFoldDB" id="A0A1Y6CZ28"/>
<evidence type="ECO:0000313" key="10">
    <source>
        <dbReference type="Proteomes" id="UP000192923"/>
    </source>
</evidence>